<name>A0AAD8VVG5_LOLMU</name>
<evidence type="ECO:0000313" key="2">
    <source>
        <dbReference type="EMBL" id="KAK1620779.1"/>
    </source>
</evidence>
<reference evidence="2" key="1">
    <citation type="submission" date="2023-07" db="EMBL/GenBank/DDBJ databases">
        <title>A chromosome-level genome assembly of Lolium multiflorum.</title>
        <authorList>
            <person name="Chen Y."/>
            <person name="Copetti D."/>
            <person name="Kolliker R."/>
            <person name="Studer B."/>
        </authorList>
    </citation>
    <scope>NUCLEOTIDE SEQUENCE</scope>
    <source>
        <strain evidence="2">02402/16</strain>
        <tissue evidence="2">Leaf</tissue>
    </source>
</reference>
<comment type="caution">
    <text evidence="2">The sequence shown here is derived from an EMBL/GenBank/DDBJ whole genome shotgun (WGS) entry which is preliminary data.</text>
</comment>
<gene>
    <name evidence="2" type="ORF">QYE76_026296</name>
</gene>
<dbReference type="EMBL" id="JAUUTY010000006">
    <property type="protein sequence ID" value="KAK1620779.1"/>
    <property type="molecule type" value="Genomic_DNA"/>
</dbReference>
<dbReference type="PANTHER" id="PTHR36617:SF17">
    <property type="entry name" value="OS01G0114800 PROTEIN"/>
    <property type="match status" value="1"/>
</dbReference>
<evidence type="ECO:0000259" key="1">
    <source>
        <dbReference type="Pfam" id="PF13966"/>
    </source>
</evidence>
<evidence type="ECO:0000313" key="3">
    <source>
        <dbReference type="Proteomes" id="UP001231189"/>
    </source>
</evidence>
<keyword evidence="3" id="KW-1185">Reference proteome</keyword>
<proteinExistence type="predicted"/>
<organism evidence="2 3">
    <name type="scientific">Lolium multiflorum</name>
    <name type="common">Italian ryegrass</name>
    <name type="synonym">Lolium perenne subsp. multiflorum</name>
    <dbReference type="NCBI Taxonomy" id="4521"/>
    <lineage>
        <taxon>Eukaryota</taxon>
        <taxon>Viridiplantae</taxon>
        <taxon>Streptophyta</taxon>
        <taxon>Embryophyta</taxon>
        <taxon>Tracheophyta</taxon>
        <taxon>Spermatophyta</taxon>
        <taxon>Magnoliopsida</taxon>
        <taxon>Liliopsida</taxon>
        <taxon>Poales</taxon>
        <taxon>Poaceae</taxon>
        <taxon>BOP clade</taxon>
        <taxon>Pooideae</taxon>
        <taxon>Poodae</taxon>
        <taxon>Poeae</taxon>
        <taxon>Poeae Chloroplast Group 2 (Poeae type)</taxon>
        <taxon>Loliodinae</taxon>
        <taxon>Loliinae</taxon>
        <taxon>Lolium</taxon>
    </lineage>
</organism>
<protein>
    <recommendedName>
        <fullName evidence="1">Reverse transcriptase zinc-binding domain-containing protein</fullName>
    </recommendedName>
</protein>
<dbReference type="AlphaFoldDB" id="A0AAD8VVG5"/>
<feature type="domain" description="Reverse transcriptase zinc-binding" evidence="1">
    <location>
        <begin position="203"/>
        <end position="275"/>
    </location>
</feature>
<accession>A0AAD8VVG5</accession>
<dbReference type="Proteomes" id="UP001231189">
    <property type="component" value="Unassembled WGS sequence"/>
</dbReference>
<sequence>MGSNTDCRCTLTMGLFLRPDQSEAEAAMQLMQHFGEASGLQCNLLKSSASLIRCSGIDLQQLMGVLQCSLKQFPVCSILDPLPKHDLQPLVEKVTTHSWSEVAATRCRLGNGTMLKFWVNHWLDNRSVGDVAPRLLQHVKPASLEVTVADALANYSWVRMIKGNPSLDTLMDYLQLWTNTRGVVLREEAQYKVSWRLAANGRYSSKSAYEMFFVSRTVMPGADELWTAGAPLKHKIRMWLWTADRLARRGLQHPEMCPLCFQEEEIAEHLTLQCSKGGGEVNGLVILVARELWLERNARVFDKAAVVPSELIRHMKAEFDQWKHAKLFVSGDDRGIK</sequence>
<dbReference type="InterPro" id="IPR026960">
    <property type="entry name" value="RVT-Znf"/>
</dbReference>
<dbReference type="Pfam" id="PF13966">
    <property type="entry name" value="zf-RVT"/>
    <property type="match status" value="1"/>
</dbReference>
<dbReference type="PANTHER" id="PTHR36617">
    <property type="entry name" value="PROTEIN, PUTATIVE-RELATED"/>
    <property type="match status" value="1"/>
</dbReference>